<evidence type="ECO:0000313" key="1">
    <source>
        <dbReference type="EMBL" id="HJC48612.1"/>
    </source>
</evidence>
<dbReference type="Proteomes" id="UP000823883">
    <property type="component" value="Unassembled WGS sequence"/>
</dbReference>
<reference evidence="1" key="1">
    <citation type="journal article" date="2021" name="PeerJ">
        <title>Extensive microbial diversity within the chicken gut microbiome revealed by metagenomics and culture.</title>
        <authorList>
            <person name="Gilroy R."/>
            <person name="Ravi A."/>
            <person name="Getino M."/>
            <person name="Pursley I."/>
            <person name="Horton D.L."/>
            <person name="Alikhan N.F."/>
            <person name="Baker D."/>
            <person name="Gharbi K."/>
            <person name="Hall N."/>
            <person name="Watson M."/>
            <person name="Adriaenssens E.M."/>
            <person name="Foster-Nyarko E."/>
            <person name="Jarju S."/>
            <person name="Secka A."/>
            <person name="Antonio M."/>
            <person name="Oren A."/>
            <person name="Chaudhuri R.R."/>
            <person name="La Ragione R."/>
            <person name="Hildebrand F."/>
            <person name="Pallen M.J."/>
        </authorList>
    </citation>
    <scope>NUCLEOTIDE SEQUENCE</scope>
    <source>
        <strain evidence="1">CHK183-5548</strain>
    </source>
</reference>
<dbReference type="EMBL" id="DWWL01000072">
    <property type="protein sequence ID" value="HJC48612.1"/>
    <property type="molecule type" value="Genomic_DNA"/>
</dbReference>
<accession>A0A9D2T6S6</accession>
<dbReference type="AlphaFoldDB" id="A0A9D2T6S6"/>
<gene>
    <name evidence="1" type="ORF">IAA04_11220</name>
</gene>
<protein>
    <submittedName>
        <fullName evidence="1">Uncharacterized protein</fullName>
    </submittedName>
</protein>
<comment type="caution">
    <text evidence="1">The sequence shown here is derived from an EMBL/GenBank/DDBJ whole genome shotgun (WGS) entry which is preliminary data.</text>
</comment>
<reference evidence="1" key="2">
    <citation type="submission" date="2021-04" db="EMBL/GenBank/DDBJ databases">
        <authorList>
            <person name="Gilroy R."/>
        </authorList>
    </citation>
    <scope>NUCLEOTIDE SEQUENCE</scope>
    <source>
        <strain evidence="1">CHK183-5548</strain>
    </source>
</reference>
<name>A0A9D2T6S6_9FIRM</name>
<evidence type="ECO:0000313" key="2">
    <source>
        <dbReference type="Proteomes" id="UP000823883"/>
    </source>
</evidence>
<sequence>MLHIEPVKKKPSFPGLLLSALLLAAALALFLAGTRSVSGRTEAEQLTILENAIRRASVQCYAIEGRYPPSVEYLEDHYGIVVDTDRYAVFYDGFASNLMPDITVIPLETEDDRL</sequence>
<organism evidence="1 2">
    <name type="scientific">Candidatus Lachnoclostridium pullistercoris</name>
    <dbReference type="NCBI Taxonomy" id="2838632"/>
    <lineage>
        <taxon>Bacteria</taxon>
        <taxon>Bacillati</taxon>
        <taxon>Bacillota</taxon>
        <taxon>Clostridia</taxon>
        <taxon>Lachnospirales</taxon>
        <taxon>Lachnospiraceae</taxon>
    </lineage>
</organism>
<proteinExistence type="predicted"/>